<dbReference type="PANTHER" id="PTHR10666">
    <property type="entry name" value="UBIQUITIN"/>
    <property type="match status" value="1"/>
</dbReference>
<reference evidence="2 3" key="1">
    <citation type="submission" date="2020-04" db="EMBL/GenBank/DDBJ databases">
        <title>Perkinsus olseni comparative genomics.</title>
        <authorList>
            <person name="Bogema D.R."/>
        </authorList>
    </citation>
    <scope>NUCLEOTIDE SEQUENCE [LARGE SCALE GENOMIC DNA]</scope>
    <source>
        <strain evidence="2 3">ATCC PRA-207</strain>
    </source>
</reference>
<evidence type="ECO:0000313" key="2">
    <source>
        <dbReference type="EMBL" id="KAF4722129.1"/>
    </source>
</evidence>
<dbReference type="CDD" id="cd17039">
    <property type="entry name" value="Ubl_ubiquitin_like"/>
    <property type="match status" value="1"/>
</dbReference>
<dbReference type="Gene3D" id="3.10.20.90">
    <property type="entry name" value="Phosphatidylinositol 3-kinase Catalytic Subunit, Chain A, domain 1"/>
    <property type="match status" value="2"/>
</dbReference>
<dbReference type="InterPro" id="IPR029071">
    <property type="entry name" value="Ubiquitin-like_domsf"/>
</dbReference>
<evidence type="ECO:0000259" key="1">
    <source>
        <dbReference type="PROSITE" id="PS50053"/>
    </source>
</evidence>
<proteinExistence type="predicted"/>
<dbReference type="InterPro" id="IPR050158">
    <property type="entry name" value="Ubiquitin_ubiquitin-like"/>
</dbReference>
<feature type="domain" description="Ubiquitin-like" evidence="1">
    <location>
        <begin position="78"/>
        <end position="121"/>
    </location>
</feature>
<dbReference type="InterPro" id="IPR000626">
    <property type="entry name" value="Ubiquitin-like_dom"/>
</dbReference>
<comment type="caution">
    <text evidence="2">The sequence shown here is derived from an EMBL/GenBank/DDBJ whole genome shotgun (WGS) entry which is preliminary data.</text>
</comment>
<feature type="non-terminal residue" evidence="2">
    <location>
        <position position="121"/>
    </location>
</feature>
<dbReference type="SUPFAM" id="SSF54236">
    <property type="entry name" value="Ubiquitin-like"/>
    <property type="match status" value="2"/>
</dbReference>
<protein>
    <recommendedName>
        <fullName evidence="1">Ubiquitin-like domain-containing protein</fullName>
    </recommendedName>
</protein>
<dbReference type="EMBL" id="JABANO010024290">
    <property type="protein sequence ID" value="KAF4722129.1"/>
    <property type="molecule type" value="Genomic_DNA"/>
</dbReference>
<name>A0A7J6RMY6_PEROL</name>
<sequence>MSTFFFLSEADGYNPPVIVDIETSQLVRELKTRISAKIGVQQMLFLNGQPVQDDQFLSEVNHNQQHDLHFVLRLCGKVDISVGRLTGDPVKISVDASDTISTIKAKIEEATGVSADDQRLV</sequence>
<dbReference type="PROSITE" id="PS50053">
    <property type="entry name" value="UBIQUITIN_2"/>
    <property type="match status" value="2"/>
</dbReference>
<dbReference type="AlphaFoldDB" id="A0A7J6RMY6"/>
<dbReference type="Pfam" id="PF00240">
    <property type="entry name" value="ubiquitin"/>
    <property type="match status" value="2"/>
</dbReference>
<dbReference type="Proteomes" id="UP000553632">
    <property type="component" value="Unassembled WGS sequence"/>
</dbReference>
<keyword evidence="3" id="KW-1185">Reference proteome</keyword>
<organism evidence="2 3">
    <name type="scientific">Perkinsus olseni</name>
    <name type="common">Perkinsus atlanticus</name>
    <dbReference type="NCBI Taxonomy" id="32597"/>
    <lineage>
        <taxon>Eukaryota</taxon>
        <taxon>Sar</taxon>
        <taxon>Alveolata</taxon>
        <taxon>Perkinsozoa</taxon>
        <taxon>Perkinsea</taxon>
        <taxon>Perkinsida</taxon>
        <taxon>Perkinsidae</taxon>
        <taxon>Perkinsus</taxon>
    </lineage>
</organism>
<evidence type="ECO:0000313" key="3">
    <source>
        <dbReference type="Proteomes" id="UP000553632"/>
    </source>
</evidence>
<dbReference type="SMART" id="SM00213">
    <property type="entry name" value="UBQ"/>
    <property type="match status" value="1"/>
</dbReference>
<feature type="domain" description="Ubiquitin-like" evidence="1">
    <location>
        <begin position="19"/>
        <end position="77"/>
    </location>
</feature>
<gene>
    <name evidence="2" type="ORF">FOZ63_005298</name>
</gene>
<accession>A0A7J6RMY6</accession>